<feature type="transmembrane region" description="Helical" evidence="7">
    <location>
        <begin position="27"/>
        <end position="47"/>
    </location>
</feature>
<dbReference type="GO" id="GO:0000139">
    <property type="term" value="C:Golgi membrane"/>
    <property type="evidence" value="ECO:0007669"/>
    <property type="project" value="UniProtKB-SubCell"/>
</dbReference>
<evidence type="ECO:0000256" key="2">
    <source>
        <dbReference type="ARBA" id="ARBA00010271"/>
    </source>
</evidence>
<keyword evidence="3" id="KW-0808">Transferase</keyword>
<dbReference type="GO" id="GO:0016757">
    <property type="term" value="F:glycosyltransferase activity"/>
    <property type="evidence" value="ECO:0007669"/>
    <property type="project" value="UniProtKB-KW"/>
</dbReference>
<proteinExistence type="inferred from homology"/>
<comment type="similarity">
    <text evidence="2">Belongs to the glycosyltransferase 47 family.</text>
</comment>
<organism evidence="9">
    <name type="scientific">Panicum hallii</name>
    <dbReference type="NCBI Taxonomy" id="206008"/>
    <lineage>
        <taxon>Eukaryota</taxon>
        <taxon>Viridiplantae</taxon>
        <taxon>Streptophyta</taxon>
        <taxon>Embryophyta</taxon>
        <taxon>Tracheophyta</taxon>
        <taxon>Spermatophyta</taxon>
        <taxon>Magnoliopsida</taxon>
        <taxon>Liliopsida</taxon>
        <taxon>Poales</taxon>
        <taxon>Poaceae</taxon>
        <taxon>PACMAD clade</taxon>
        <taxon>Panicoideae</taxon>
        <taxon>Panicodae</taxon>
        <taxon>Paniceae</taxon>
        <taxon>Panicinae</taxon>
        <taxon>Panicum</taxon>
        <taxon>Panicum sect. Panicum</taxon>
    </lineage>
</organism>
<feature type="region of interest" description="Disordered" evidence="6">
    <location>
        <begin position="68"/>
        <end position="107"/>
    </location>
</feature>
<keyword evidence="5" id="KW-0333">Golgi apparatus</keyword>
<reference evidence="9" key="1">
    <citation type="submission" date="2018-04" db="EMBL/GenBank/DDBJ databases">
        <title>WGS assembly of Panicum hallii.</title>
        <authorList>
            <person name="Lovell J."/>
            <person name="Jenkins J."/>
            <person name="Lowry D."/>
            <person name="Mamidi S."/>
            <person name="Sreedasyam A."/>
            <person name="Weng X."/>
            <person name="Barry K."/>
            <person name="Bonette J."/>
            <person name="Campitelli B."/>
            <person name="Daum C."/>
            <person name="Gordon S."/>
            <person name="Gould B."/>
            <person name="Lipzen A."/>
            <person name="Macqueen A."/>
            <person name="Palacio-Mejia J."/>
            <person name="Plott C."/>
            <person name="Shakirov E."/>
            <person name="Shu S."/>
            <person name="Yoshinaga Y."/>
            <person name="Zane M."/>
            <person name="Rokhsar D."/>
            <person name="Grimwood J."/>
            <person name="Schmutz J."/>
            <person name="Juenger T."/>
        </authorList>
    </citation>
    <scope>NUCLEOTIDE SEQUENCE [LARGE SCALE GENOMIC DNA]</scope>
    <source>
        <strain evidence="9">FIL2</strain>
    </source>
</reference>
<evidence type="ECO:0000259" key="8">
    <source>
        <dbReference type="Pfam" id="PF03016"/>
    </source>
</evidence>
<dbReference type="PANTHER" id="PTHR11062">
    <property type="entry name" value="EXOSTOSIN HEPARAN SULFATE GLYCOSYLTRANSFERASE -RELATED"/>
    <property type="match status" value="1"/>
</dbReference>
<feature type="compositionally biased region" description="Low complexity" evidence="6">
    <location>
        <begin position="135"/>
        <end position="157"/>
    </location>
</feature>
<gene>
    <name evidence="9" type="ORF">PAHAL_2G059900</name>
</gene>
<dbReference type="Proteomes" id="UP000243499">
    <property type="component" value="Chromosome 2"/>
</dbReference>
<accession>A0A2S3GW75</accession>
<keyword evidence="7" id="KW-0812">Transmembrane</keyword>
<keyword evidence="3" id="KW-0328">Glycosyltransferase</keyword>
<dbReference type="PANTHER" id="PTHR11062:SF207">
    <property type="entry name" value="OS07G0188700 PROTEIN"/>
    <property type="match status" value="1"/>
</dbReference>
<keyword evidence="4" id="KW-0735">Signal-anchor</keyword>
<dbReference type="PROSITE" id="PS51257">
    <property type="entry name" value="PROKAR_LIPOPROTEIN"/>
    <property type="match status" value="1"/>
</dbReference>
<feature type="compositionally biased region" description="Basic and acidic residues" evidence="6">
    <location>
        <begin position="95"/>
        <end position="107"/>
    </location>
</feature>
<comment type="subcellular location">
    <subcellularLocation>
        <location evidence="1">Golgi apparatus membrane</location>
        <topology evidence="1">Single-pass type II membrane protein</topology>
    </subcellularLocation>
</comment>
<evidence type="ECO:0000313" key="9">
    <source>
        <dbReference type="EMBL" id="PAN09940.1"/>
    </source>
</evidence>
<evidence type="ECO:0000256" key="4">
    <source>
        <dbReference type="ARBA" id="ARBA00022968"/>
    </source>
</evidence>
<dbReference type="InterPro" id="IPR040911">
    <property type="entry name" value="Exostosin_GT47"/>
</dbReference>
<name>A0A2S3GW75_9POAL</name>
<evidence type="ECO:0000256" key="5">
    <source>
        <dbReference type="ARBA" id="ARBA00023034"/>
    </source>
</evidence>
<keyword evidence="7" id="KW-1133">Transmembrane helix</keyword>
<evidence type="ECO:0000256" key="7">
    <source>
        <dbReference type="SAM" id="Phobius"/>
    </source>
</evidence>
<evidence type="ECO:0000256" key="1">
    <source>
        <dbReference type="ARBA" id="ARBA00004323"/>
    </source>
</evidence>
<dbReference type="AlphaFoldDB" id="A0A2S3GW75"/>
<dbReference type="InterPro" id="IPR004263">
    <property type="entry name" value="Exostosin"/>
</dbReference>
<sequence>MRASVSASSAQPCLPCLHSHGNGRAVAAAYAVAACLVAVTFLALAALDPRAQASSWFLSSSSSSSLSSFSSLQPSGGGGASEHLLVTSSSYSDDGDSRNSTGKEVHEEVQVGGDDLLLSLINPSSGRGAPQLSVTPPTAAPELEPTPAALAPPAATESSDEVIEATPQVPRRRDVKLERLELGLAKARSAIMEAIKNKDKRPPLADKDYVPMGPIYRNAYAFHRSYLEMEKLFKVYVYEEGEPPVFHDGPCRSIYSTEGRFIYSMEMESRLRTRDPDLAHAFFLPFSVVKMVKMIYEPNSHDMGPLKRTISDYIGVLSAKYPYWNRSLGADHFMLSCHDWGPYVSSANGHLFGNSIRVLCNANTSEGFNPSKDVSLPEINLRTDVVDRQVGGPSASRRPILAFFAGGNHGPVRPSLLAHWKGKGQPDVQVSEYLPRGVSYTDMMRRSRFCLCPGGYEVASPRLAEAIYLECVPVVVDDGEYALPFADVLNWDAFAVRLRAADIPRLREVLSAVSPRHYIRMQRRVRAVRRHFMVHGGPPRRYDAFHMILHSVWLRRLNVRIAARG</sequence>
<feature type="region of interest" description="Disordered" evidence="6">
    <location>
        <begin position="127"/>
        <end position="167"/>
    </location>
</feature>
<feature type="domain" description="Exostosin GT47" evidence="8">
    <location>
        <begin position="230"/>
        <end position="512"/>
    </location>
</feature>
<dbReference type="Gramene" id="PAN09940">
    <property type="protein sequence ID" value="PAN09940"/>
    <property type="gene ID" value="PAHAL_2G059900"/>
</dbReference>
<dbReference type="Pfam" id="PF03016">
    <property type="entry name" value="Exostosin_GT47"/>
    <property type="match status" value="1"/>
</dbReference>
<evidence type="ECO:0000256" key="6">
    <source>
        <dbReference type="SAM" id="MobiDB-lite"/>
    </source>
</evidence>
<evidence type="ECO:0000256" key="3">
    <source>
        <dbReference type="ARBA" id="ARBA00022676"/>
    </source>
</evidence>
<keyword evidence="7" id="KW-0472">Membrane</keyword>
<dbReference type="EMBL" id="CM008047">
    <property type="protein sequence ID" value="PAN09940.1"/>
    <property type="molecule type" value="Genomic_DNA"/>
</dbReference>
<protein>
    <recommendedName>
        <fullName evidence="8">Exostosin GT47 domain-containing protein</fullName>
    </recommendedName>
</protein>